<dbReference type="GO" id="GO:0005634">
    <property type="term" value="C:nucleus"/>
    <property type="evidence" value="ECO:0007669"/>
    <property type="project" value="Ensembl"/>
</dbReference>
<dbReference type="SMART" id="SM00105">
    <property type="entry name" value="ArfGap"/>
    <property type="match status" value="1"/>
</dbReference>
<sequence length="498" mass="54720">MAKERRRAVLELLQRPGNAHCADCGAPDPDWASYTLGVFICLSCSGIHRNIPQVSKVKSVRLDTWEEAQVEFMASHGNNAARATYESKVPSFYYRPTASDCQLLREQWIRAKYERQEFTRPEKQEPYSAGYREGFLWKRGRDNGQFLSRKFVLTEREGALKYFNRNDAKEPKAVMKIEHLNATFQPAKIGHPHGLQVTYLKDNSTRNIFVYHEDGKEMVDWFNALRAARFHYLQVAFPGASDADVSGAAVPLGVVLPSGGWCRGLTKGPPGPQSALPCPLRPREVTTGTLLDGARGRGAGLSRSLPQLVPKLSRNYLKEGYMEKTGPKQTEGFRKRWFTMDDRRLMYFKDPLVRKGRGRGSARPRGDGLLLPSSPWIWGPRQSWAQGGGTALAAPLHEVGRPGAWDQPLSLAPPAGRLRPRGGLHRQQGERLHGAGRAPAVHPGPPLAARHHHHHAGAQVPAGLRDGVGAAGVGGGLPQGRGQAHAAPGVRSGSTLQA</sequence>
<keyword evidence="4" id="KW-0862">Zinc</keyword>
<dbReference type="GO" id="GO:1902936">
    <property type="term" value="F:phosphatidylinositol bisphosphate binding"/>
    <property type="evidence" value="ECO:0007669"/>
    <property type="project" value="InterPro"/>
</dbReference>
<dbReference type="InterPro" id="IPR052589">
    <property type="entry name" value="Arf-GAP_dual-PH_domain"/>
</dbReference>
<feature type="domain" description="PH" evidence="7">
    <location>
        <begin position="129"/>
        <end position="230"/>
    </location>
</feature>
<gene>
    <name evidence="9" type="primary">ADAP1</name>
</gene>
<dbReference type="Pfam" id="PF00169">
    <property type="entry name" value="PH"/>
    <property type="match status" value="1"/>
</dbReference>
<dbReference type="GeneTree" id="ENSGT00940000155698"/>
<dbReference type="FunFam" id="2.30.29.30:FF:000080">
    <property type="entry name" value="Arf-GAP with dual PH domain-containing protein 1"/>
    <property type="match status" value="1"/>
</dbReference>
<dbReference type="Pfam" id="PF01412">
    <property type="entry name" value="ArfGap"/>
    <property type="match status" value="1"/>
</dbReference>
<dbReference type="PANTHER" id="PTHR46021">
    <property type="entry name" value="ARF-GAP WITH DUAL PH DOMAIN-CONTAINING PROTEIN 1-LIKE PROTEIN"/>
    <property type="match status" value="1"/>
</dbReference>
<dbReference type="PROSITE" id="PS50003">
    <property type="entry name" value="PH_DOMAIN"/>
    <property type="match status" value="2"/>
</dbReference>
<protein>
    <submittedName>
        <fullName evidence="9">ArfGAP with dual PH domains 1</fullName>
    </submittedName>
</protein>
<evidence type="ECO:0000259" key="8">
    <source>
        <dbReference type="PROSITE" id="PS50115"/>
    </source>
</evidence>
<name>A0A9L0JUX2_EQUAS</name>
<evidence type="ECO:0000256" key="6">
    <source>
        <dbReference type="SAM" id="MobiDB-lite"/>
    </source>
</evidence>
<organism evidence="9 10">
    <name type="scientific">Equus asinus</name>
    <name type="common">Donkey</name>
    <name type="synonym">Equus africanus asinus</name>
    <dbReference type="NCBI Taxonomy" id="9793"/>
    <lineage>
        <taxon>Eukaryota</taxon>
        <taxon>Metazoa</taxon>
        <taxon>Chordata</taxon>
        <taxon>Craniata</taxon>
        <taxon>Vertebrata</taxon>
        <taxon>Euteleostomi</taxon>
        <taxon>Mammalia</taxon>
        <taxon>Eutheria</taxon>
        <taxon>Laurasiatheria</taxon>
        <taxon>Perissodactyla</taxon>
        <taxon>Equidae</taxon>
        <taxon>Equus</taxon>
    </lineage>
</organism>
<dbReference type="SUPFAM" id="SSF57863">
    <property type="entry name" value="ArfGap/RecO-like zinc finger"/>
    <property type="match status" value="1"/>
</dbReference>
<proteinExistence type="predicted"/>
<reference evidence="9" key="2">
    <citation type="submission" date="2025-08" db="UniProtKB">
        <authorList>
            <consortium name="Ensembl"/>
        </authorList>
    </citation>
    <scope>IDENTIFICATION</scope>
</reference>
<dbReference type="PRINTS" id="PR00405">
    <property type="entry name" value="REVINTRACTNG"/>
</dbReference>
<feature type="compositionally biased region" description="Low complexity" evidence="6">
    <location>
        <begin position="457"/>
        <end position="468"/>
    </location>
</feature>
<evidence type="ECO:0000256" key="3">
    <source>
        <dbReference type="ARBA" id="ARBA00022771"/>
    </source>
</evidence>
<reference evidence="9" key="3">
    <citation type="submission" date="2025-09" db="UniProtKB">
        <authorList>
            <consortium name="Ensembl"/>
        </authorList>
    </citation>
    <scope>IDENTIFICATION</scope>
</reference>
<reference evidence="9 10" key="1">
    <citation type="journal article" date="2020" name="Nat. Commun.">
        <title>Donkey genomes provide new insights into domestication and selection for coat color.</title>
        <authorList>
            <person name="Wang"/>
            <person name="C."/>
            <person name="Li"/>
            <person name="H."/>
            <person name="Guo"/>
            <person name="Y."/>
            <person name="Huang"/>
            <person name="J."/>
            <person name="Sun"/>
            <person name="Y."/>
            <person name="Min"/>
            <person name="J."/>
            <person name="Wang"/>
            <person name="J."/>
            <person name="Fang"/>
            <person name="X."/>
            <person name="Zhao"/>
            <person name="Z."/>
            <person name="Wang"/>
            <person name="S."/>
            <person name="Zhang"/>
            <person name="Y."/>
            <person name="Liu"/>
            <person name="Q."/>
            <person name="Jiang"/>
            <person name="Q."/>
            <person name="Wang"/>
            <person name="X."/>
            <person name="Guo"/>
            <person name="Y."/>
            <person name="Yang"/>
            <person name="C."/>
            <person name="Wang"/>
            <person name="Y."/>
            <person name="Tian"/>
            <person name="F."/>
            <person name="Zhuang"/>
            <person name="G."/>
            <person name="Fan"/>
            <person name="Y."/>
            <person name="Gao"/>
            <person name="Q."/>
            <person name="Li"/>
            <person name="Y."/>
            <person name="Ju"/>
            <person name="Z."/>
            <person name="Li"/>
            <person name="J."/>
            <person name="Li"/>
            <person name="R."/>
            <person name="Hou"/>
            <person name="M."/>
            <person name="Yang"/>
            <person name="G."/>
            <person name="Liu"/>
            <person name="G."/>
            <person name="Liu"/>
            <person name="W."/>
            <person name="Guo"/>
            <person name="J."/>
            <person name="Pan"/>
            <person name="S."/>
            <person name="Fan"/>
            <person name="G."/>
            <person name="Zhang"/>
            <person name="W."/>
            <person name="Zhang"/>
            <person name="R."/>
            <person name="Yu"/>
            <person name="J."/>
            <person name="Zhang"/>
            <person name="X."/>
            <person name="Yin"/>
            <person name="Q."/>
            <person name="Ji"/>
            <person name="C."/>
            <person name="Jin"/>
            <person name="Y."/>
            <person name="Yue"/>
            <person name="G."/>
            <person name="Liu"/>
            <person name="M."/>
            <person name="Xu"/>
            <person name="J."/>
            <person name="Liu"/>
            <person name="S."/>
            <person name="Jordana"/>
            <person name="J."/>
            <person name="Noce"/>
            <person name="A."/>
            <person name="Amills"/>
            <person name="M."/>
            <person name="Wu"/>
            <person name="D.D."/>
            <person name="Li"/>
            <person name="S."/>
            <person name="Zhou"/>
            <person name="X. and Zhong"/>
            <person name="J."/>
        </authorList>
    </citation>
    <scope>NUCLEOTIDE SEQUENCE [LARGE SCALE GENOMIC DNA]</scope>
</reference>
<dbReference type="InterPro" id="IPR001164">
    <property type="entry name" value="ArfGAP_dom"/>
</dbReference>
<dbReference type="Gene3D" id="1.10.220.150">
    <property type="entry name" value="Arf GTPase activating protein"/>
    <property type="match status" value="1"/>
</dbReference>
<dbReference type="GO" id="GO:0008270">
    <property type="term" value="F:zinc ion binding"/>
    <property type="evidence" value="ECO:0007669"/>
    <property type="project" value="UniProtKB-KW"/>
</dbReference>
<dbReference type="AlphaFoldDB" id="A0A9L0JUX2"/>
<dbReference type="InterPro" id="IPR037849">
    <property type="entry name" value="PH1_ADAP"/>
</dbReference>
<evidence type="ECO:0000313" key="10">
    <source>
        <dbReference type="Proteomes" id="UP000694387"/>
    </source>
</evidence>
<dbReference type="CDD" id="cd13252">
    <property type="entry name" value="PH1_ADAP"/>
    <property type="match status" value="1"/>
</dbReference>
<keyword evidence="3 5" id="KW-0863">Zinc-finger</keyword>
<dbReference type="InterPro" id="IPR001849">
    <property type="entry name" value="PH_domain"/>
</dbReference>
<dbReference type="GO" id="GO:0005886">
    <property type="term" value="C:plasma membrane"/>
    <property type="evidence" value="ECO:0007669"/>
    <property type="project" value="Ensembl"/>
</dbReference>
<dbReference type="Ensembl" id="ENSEAST00005052174.1">
    <property type="protein sequence ID" value="ENSEASP00005057101.1"/>
    <property type="gene ID" value="ENSEASG00005020401.2"/>
</dbReference>
<feature type="region of interest" description="Disordered" evidence="6">
    <location>
        <begin position="404"/>
        <end position="498"/>
    </location>
</feature>
<keyword evidence="2" id="KW-0479">Metal-binding</keyword>
<dbReference type="GO" id="GO:0005829">
    <property type="term" value="C:cytosol"/>
    <property type="evidence" value="ECO:0007669"/>
    <property type="project" value="Ensembl"/>
</dbReference>
<feature type="domain" description="PH" evidence="7">
    <location>
        <begin position="315"/>
        <end position="350"/>
    </location>
</feature>
<feature type="compositionally biased region" description="Gly residues" evidence="6">
    <location>
        <begin position="469"/>
        <end position="479"/>
    </location>
</feature>
<evidence type="ECO:0000256" key="1">
    <source>
        <dbReference type="ARBA" id="ARBA00022468"/>
    </source>
</evidence>
<dbReference type="PROSITE" id="PS50115">
    <property type="entry name" value="ARFGAP"/>
    <property type="match status" value="1"/>
</dbReference>
<dbReference type="PANTHER" id="PTHR46021:SF5">
    <property type="entry name" value="ARF-GAP WITH DUAL PH DOMAIN-CONTAINING PROTEIN 1"/>
    <property type="match status" value="1"/>
</dbReference>
<dbReference type="GO" id="GO:0005547">
    <property type="term" value="F:phosphatidylinositol-3,4,5-trisphosphate binding"/>
    <property type="evidence" value="ECO:0007669"/>
    <property type="project" value="TreeGrafter"/>
</dbReference>
<dbReference type="InterPro" id="IPR037278">
    <property type="entry name" value="ARFGAP/RecO"/>
</dbReference>
<dbReference type="GO" id="GO:0005096">
    <property type="term" value="F:GTPase activator activity"/>
    <property type="evidence" value="ECO:0007669"/>
    <property type="project" value="UniProtKB-KW"/>
</dbReference>
<evidence type="ECO:0000259" key="7">
    <source>
        <dbReference type="PROSITE" id="PS50003"/>
    </source>
</evidence>
<evidence type="ECO:0000256" key="4">
    <source>
        <dbReference type="ARBA" id="ARBA00022833"/>
    </source>
</evidence>
<dbReference type="InterPro" id="IPR038508">
    <property type="entry name" value="ArfGAP_dom_sf"/>
</dbReference>
<dbReference type="SUPFAM" id="SSF50729">
    <property type="entry name" value="PH domain-like"/>
    <property type="match status" value="2"/>
</dbReference>
<evidence type="ECO:0000313" key="9">
    <source>
        <dbReference type="Ensembl" id="ENSEASP00005057101.1"/>
    </source>
</evidence>
<keyword evidence="10" id="KW-1185">Reference proteome</keyword>
<dbReference type="InterPro" id="IPR011993">
    <property type="entry name" value="PH-like_dom_sf"/>
</dbReference>
<dbReference type="Gene3D" id="2.30.29.30">
    <property type="entry name" value="Pleckstrin-homology domain (PH domain)/Phosphotyrosine-binding domain (PTB)"/>
    <property type="match status" value="2"/>
</dbReference>
<accession>A0A9L0JUX2</accession>
<evidence type="ECO:0000256" key="5">
    <source>
        <dbReference type="PROSITE-ProRule" id="PRU00288"/>
    </source>
</evidence>
<evidence type="ECO:0000256" key="2">
    <source>
        <dbReference type="ARBA" id="ARBA00022723"/>
    </source>
</evidence>
<dbReference type="SMART" id="SM00233">
    <property type="entry name" value="PH"/>
    <property type="match status" value="1"/>
</dbReference>
<dbReference type="Proteomes" id="UP000694387">
    <property type="component" value="Chromosome 14"/>
</dbReference>
<dbReference type="CDD" id="cd08843">
    <property type="entry name" value="ArfGap_ADAP1"/>
    <property type="match status" value="1"/>
</dbReference>
<feature type="domain" description="Arf-GAP" evidence="8">
    <location>
        <begin position="7"/>
        <end position="126"/>
    </location>
</feature>
<dbReference type="FunFam" id="1.10.220.150:FF:000011">
    <property type="entry name" value="Arf-GAP with dual PH domain-containing protein 1"/>
    <property type="match status" value="1"/>
</dbReference>
<keyword evidence="1" id="KW-0343">GTPase activation</keyword>